<feature type="compositionally biased region" description="Low complexity" evidence="1">
    <location>
        <begin position="209"/>
        <end position="218"/>
    </location>
</feature>
<reference evidence="2 3" key="1">
    <citation type="submission" date="2014-04" db="EMBL/GenBank/DDBJ databases">
        <authorList>
            <consortium name="DOE Joint Genome Institute"/>
            <person name="Kuo A."/>
            <person name="Girlanda M."/>
            <person name="Perotto S."/>
            <person name="Kohler A."/>
            <person name="Nagy L.G."/>
            <person name="Floudas D."/>
            <person name="Copeland A."/>
            <person name="Barry K.W."/>
            <person name="Cichocki N."/>
            <person name="Veneault-Fourrey C."/>
            <person name="LaButti K."/>
            <person name="Lindquist E.A."/>
            <person name="Lipzen A."/>
            <person name="Lundell T."/>
            <person name="Morin E."/>
            <person name="Murat C."/>
            <person name="Sun H."/>
            <person name="Tunlid A."/>
            <person name="Henrissat B."/>
            <person name="Grigoriev I.V."/>
            <person name="Hibbett D.S."/>
            <person name="Martin F."/>
            <person name="Nordberg H.P."/>
            <person name="Cantor M.N."/>
            <person name="Hua S.X."/>
        </authorList>
    </citation>
    <scope>NUCLEOTIDE SEQUENCE [LARGE SCALE GENOMIC DNA]</scope>
    <source>
        <strain evidence="2 3">MUT 4182</strain>
    </source>
</reference>
<feature type="region of interest" description="Disordered" evidence="1">
    <location>
        <begin position="684"/>
        <end position="739"/>
    </location>
</feature>
<gene>
    <name evidence="2" type="ORF">M407DRAFT_221219</name>
</gene>
<feature type="compositionally biased region" description="Pro residues" evidence="1">
    <location>
        <begin position="1128"/>
        <end position="1141"/>
    </location>
</feature>
<proteinExistence type="predicted"/>
<feature type="compositionally biased region" description="Low complexity" evidence="1">
    <location>
        <begin position="431"/>
        <end position="445"/>
    </location>
</feature>
<protein>
    <submittedName>
        <fullName evidence="2">Uncharacterized protein</fullName>
    </submittedName>
</protein>
<feature type="compositionally biased region" description="Polar residues" evidence="1">
    <location>
        <begin position="398"/>
        <end position="409"/>
    </location>
</feature>
<reference evidence="3" key="2">
    <citation type="submission" date="2015-01" db="EMBL/GenBank/DDBJ databases">
        <title>Evolutionary Origins and Diversification of the Mycorrhizal Mutualists.</title>
        <authorList>
            <consortium name="DOE Joint Genome Institute"/>
            <consortium name="Mycorrhizal Genomics Consortium"/>
            <person name="Kohler A."/>
            <person name="Kuo A."/>
            <person name="Nagy L.G."/>
            <person name="Floudas D."/>
            <person name="Copeland A."/>
            <person name="Barry K.W."/>
            <person name="Cichocki N."/>
            <person name="Veneault-Fourrey C."/>
            <person name="LaButti K."/>
            <person name="Lindquist E.A."/>
            <person name="Lipzen A."/>
            <person name="Lundell T."/>
            <person name="Morin E."/>
            <person name="Murat C."/>
            <person name="Riley R."/>
            <person name="Ohm R."/>
            <person name="Sun H."/>
            <person name="Tunlid A."/>
            <person name="Henrissat B."/>
            <person name="Grigoriev I.V."/>
            <person name="Hibbett D.S."/>
            <person name="Martin F."/>
        </authorList>
    </citation>
    <scope>NUCLEOTIDE SEQUENCE [LARGE SCALE GENOMIC DNA]</scope>
    <source>
        <strain evidence="3">MUT 4182</strain>
    </source>
</reference>
<dbReference type="AlphaFoldDB" id="A0A0C3KFD4"/>
<evidence type="ECO:0000313" key="2">
    <source>
        <dbReference type="EMBL" id="KIO20193.1"/>
    </source>
</evidence>
<organism evidence="2 3">
    <name type="scientific">Tulasnella calospora MUT 4182</name>
    <dbReference type="NCBI Taxonomy" id="1051891"/>
    <lineage>
        <taxon>Eukaryota</taxon>
        <taxon>Fungi</taxon>
        <taxon>Dikarya</taxon>
        <taxon>Basidiomycota</taxon>
        <taxon>Agaricomycotina</taxon>
        <taxon>Agaricomycetes</taxon>
        <taxon>Cantharellales</taxon>
        <taxon>Tulasnellaceae</taxon>
        <taxon>Tulasnella</taxon>
    </lineage>
</organism>
<feature type="region of interest" description="Disordered" evidence="1">
    <location>
        <begin position="863"/>
        <end position="1153"/>
    </location>
</feature>
<dbReference type="OrthoDB" id="2138242at2759"/>
<feature type="compositionally biased region" description="Low complexity" evidence="1">
    <location>
        <begin position="904"/>
        <end position="913"/>
    </location>
</feature>
<keyword evidence="3" id="KW-1185">Reference proteome</keyword>
<name>A0A0C3KFD4_9AGAM</name>
<feature type="compositionally biased region" description="Pro residues" evidence="1">
    <location>
        <begin position="240"/>
        <end position="258"/>
    </location>
</feature>
<feature type="region of interest" description="Disordered" evidence="1">
    <location>
        <begin position="79"/>
        <end position="637"/>
    </location>
</feature>
<evidence type="ECO:0000256" key="1">
    <source>
        <dbReference type="SAM" id="MobiDB-lite"/>
    </source>
</evidence>
<sequence>MSRSIAVCLHDACWIEPGAPRTRIGAAMIRPSSSPTLALVLSPVSLPPRSPHLNPTQSQPPLLPSIVAHADADDQQDDLINPLASQSPWVTARPLPRKTIRDDPEAMSPHSQPAPPASQTQSLPSFAHTFPDIPRSSSSSTSTTPLSHHQASNNNNAATKKRRFDAIDSSPARPSNDPAHPPAGPPPPPRFGRSSAIPPPPPHSHQVVRRSSSASSSPDPDDEDQDQIQVKEEESENDIPPNPAPASRPHPRLQPPQTFPADSPTYIYPPPTPTGDDPGARKRRRVTISGGSSAHLNQPHLTPSHLNGSGGSHPNVAISPLTPSTVSPVVMGFSVPRTPQGIPHKSSVDQVRSALSMKQQQKALIEARRTNPNASLPLPTPPGTGSSPAHHHPGGYPATTSESISSALSTDDRGPGSAILTPVPGKKGRTRAVTVTTGTSSVGPHPGIGLGGRGEYVKESTMRSTLPSAHEEPQSPALPPPSRPDTARMDLDTPVPTPSRPSHVGSFHPPTSATHSSSDTSVVPTLAPQPTVSLLARRRPGGSALGVNTTGISSTPSSAANTTASIPPSRADESAGGGMKRGPPLTVRTTALDRPPASAAREQAGPPPLVNASRPADAPPQQAPPPPPQPATAKSPERIPNIASRAIAIPRHPALTLDPVIRSAPLTVGGRMITSGRPPFAVPSAAENDRVPPVSQAQRLPPAVGRLVPASPTRPALVSPTVPKHHSQLFPQSTAQPPIRTPQVPISTTLRTPHVSQFTIPPRPGAAGATTSTVSSLGQMTADKQSFLNLFGQFYDSLNDAKHLKTWLDGQVQKSDQLIASLERSTKELEAERKRLKEDGPGEEVLRLRARVGDLEERLARLEAEPRPLRSPDRSQRMDIDLSSGPSPVTSRRPFEFPPPNPPHQASQSHQQSTLPPLQLATESGSSGGGRLRSGSMNHHRPPPMPLPPIATLDGNGSTEDLASAGGRNSRRGSVAGLPPPPPSAGRSRRESMSSNHPNLPSPAPVGSFYTSPSSNSISPPQRSSLVPPVNTGNGATGGRSPQPPYDTQSPHLPPPPPLSRASSKDRPATRNSPLHLPPPSRSSPHQQNQTNNNGLTRGSPLPPALARQRASPYIRSTGQQQIVARPSPTPTPTPSPPPRTPRLVDVGSRRDV</sequence>
<feature type="compositionally biased region" description="Polar residues" evidence="1">
    <location>
        <begin position="289"/>
        <end position="307"/>
    </location>
</feature>
<feature type="compositionally biased region" description="Pro residues" evidence="1">
    <location>
        <begin position="179"/>
        <end position="190"/>
    </location>
</feature>
<feature type="compositionally biased region" description="Low complexity" evidence="1">
    <location>
        <begin position="552"/>
        <end position="569"/>
    </location>
</feature>
<feature type="compositionally biased region" description="Pro residues" evidence="1">
    <location>
        <begin position="617"/>
        <end position="630"/>
    </location>
</feature>
<evidence type="ECO:0000313" key="3">
    <source>
        <dbReference type="Proteomes" id="UP000054248"/>
    </source>
</evidence>
<dbReference type="Proteomes" id="UP000054248">
    <property type="component" value="Unassembled WGS sequence"/>
</dbReference>
<accession>A0A0C3KFD4</accession>
<dbReference type="EMBL" id="KN823183">
    <property type="protein sequence ID" value="KIO20193.1"/>
    <property type="molecule type" value="Genomic_DNA"/>
</dbReference>
<dbReference type="HOGENOM" id="CLU_276242_0_0_1"/>
<feature type="compositionally biased region" description="Low complexity" evidence="1">
    <location>
        <begin position="106"/>
        <end position="125"/>
    </location>
</feature>
<feature type="compositionally biased region" description="Polar residues" evidence="1">
    <location>
        <begin position="509"/>
        <end position="532"/>
    </location>
</feature>
<feature type="compositionally biased region" description="Low complexity" evidence="1">
    <location>
        <begin position="1008"/>
        <end position="1025"/>
    </location>
</feature>
<feature type="compositionally biased region" description="Basic and acidic residues" evidence="1">
    <location>
        <begin position="863"/>
        <end position="880"/>
    </location>
</feature>